<dbReference type="Pfam" id="PF09339">
    <property type="entry name" value="HTH_IclR"/>
    <property type="match status" value="1"/>
</dbReference>
<dbReference type="SMART" id="SM00346">
    <property type="entry name" value="HTH_ICLR"/>
    <property type="match status" value="1"/>
</dbReference>
<evidence type="ECO:0000256" key="2">
    <source>
        <dbReference type="ARBA" id="ARBA00023125"/>
    </source>
</evidence>
<comment type="caution">
    <text evidence="6">The sequence shown here is derived from an EMBL/GenBank/DDBJ whole genome shotgun (WGS) entry which is preliminary data.</text>
</comment>
<evidence type="ECO:0000259" key="5">
    <source>
        <dbReference type="PROSITE" id="PS51078"/>
    </source>
</evidence>
<dbReference type="PROSITE" id="PS51077">
    <property type="entry name" value="HTH_ICLR"/>
    <property type="match status" value="1"/>
</dbReference>
<evidence type="ECO:0000256" key="3">
    <source>
        <dbReference type="ARBA" id="ARBA00023163"/>
    </source>
</evidence>
<accession>A0ABU4BLT6</accession>
<dbReference type="SUPFAM" id="SSF46785">
    <property type="entry name" value="Winged helix' DNA-binding domain"/>
    <property type="match status" value="1"/>
</dbReference>
<sequence length="296" mass="31854">MARAAPASVRAVNIVSFLTAHPSRGFTISELAQHLGMNIASAHATLAVLCDSGFLIRDPVHRTYVLGPALAATGFAALEQHPAIEAAIEQAEVLSLELDVEVGLSGIAGTDVIFLARRGPEPLTSSIAYVGDRSPLLAPIGAVFVAWDDDVSAWLERGDVPADRSERYRSFLLEVRTRGFSVMPAIPSPDVTGAFQRLRSEPTDNDAEQNLAEMLQKVDEVLISFDELSDSDEIAFKALAAPIFDPIGRVLLSLSITGSEQPVRVDRIRHLGRRLAKSASIATRRTRGRVPGRQGS</sequence>
<dbReference type="InterPro" id="IPR050707">
    <property type="entry name" value="HTH_MetabolicPath_Reg"/>
</dbReference>
<keyword evidence="3" id="KW-0804">Transcription</keyword>
<name>A0ABU4BLT6_RHOGO</name>
<dbReference type="Proteomes" id="UP001185927">
    <property type="component" value="Unassembled WGS sequence"/>
</dbReference>
<dbReference type="PROSITE" id="PS51078">
    <property type="entry name" value="ICLR_ED"/>
    <property type="match status" value="1"/>
</dbReference>
<dbReference type="SUPFAM" id="SSF55781">
    <property type="entry name" value="GAF domain-like"/>
    <property type="match status" value="1"/>
</dbReference>
<keyword evidence="1" id="KW-0805">Transcription regulation</keyword>
<dbReference type="EMBL" id="JAWLKB010000001">
    <property type="protein sequence ID" value="MDV6265180.1"/>
    <property type="molecule type" value="Genomic_DNA"/>
</dbReference>
<dbReference type="PANTHER" id="PTHR30136:SF8">
    <property type="entry name" value="TRANSCRIPTIONAL REGULATORY PROTEIN"/>
    <property type="match status" value="1"/>
</dbReference>
<dbReference type="InterPro" id="IPR036390">
    <property type="entry name" value="WH_DNA-bd_sf"/>
</dbReference>
<dbReference type="PANTHER" id="PTHR30136">
    <property type="entry name" value="HELIX-TURN-HELIX TRANSCRIPTIONAL REGULATOR, ICLR FAMILY"/>
    <property type="match status" value="1"/>
</dbReference>
<evidence type="ECO:0000259" key="4">
    <source>
        <dbReference type="PROSITE" id="PS51077"/>
    </source>
</evidence>
<keyword evidence="7" id="KW-1185">Reference proteome</keyword>
<evidence type="ECO:0000256" key="1">
    <source>
        <dbReference type="ARBA" id="ARBA00023015"/>
    </source>
</evidence>
<gene>
    <name evidence="6" type="ORF">R3Q16_01075</name>
</gene>
<reference evidence="6 7" key="1">
    <citation type="submission" date="2023-10" db="EMBL/GenBank/DDBJ databases">
        <title>Development of a sustainable strategy for remediation of hydrocarbon-contaminated territories based on the waste exchange concept.</title>
        <authorList>
            <person name="Krivoruchko A."/>
        </authorList>
    </citation>
    <scope>NUCLEOTIDE SEQUENCE [LARGE SCALE GENOMIC DNA]</scope>
    <source>
        <strain evidence="6 7">IEGM 1203</strain>
    </source>
</reference>
<feature type="domain" description="IclR-ED" evidence="5">
    <location>
        <begin position="69"/>
        <end position="289"/>
    </location>
</feature>
<proteinExistence type="predicted"/>
<dbReference type="Gene3D" id="1.10.10.10">
    <property type="entry name" value="Winged helix-like DNA-binding domain superfamily/Winged helix DNA-binding domain"/>
    <property type="match status" value="1"/>
</dbReference>
<organism evidence="6 7">
    <name type="scientific">Rhodococcus globerulus</name>
    <dbReference type="NCBI Taxonomy" id="33008"/>
    <lineage>
        <taxon>Bacteria</taxon>
        <taxon>Bacillati</taxon>
        <taxon>Actinomycetota</taxon>
        <taxon>Actinomycetes</taxon>
        <taxon>Mycobacteriales</taxon>
        <taxon>Nocardiaceae</taxon>
        <taxon>Rhodococcus</taxon>
    </lineage>
</organism>
<dbReference type="RefSeq" id="WP_317540382.1">
    <property type="nucleotide sequence ID" value="NZ_JAWLKB010000001.1"/>
</dbReference>
<keyword evidence="2" id="KW-0238">DNA-binding</keyword>
<protein>
    <submittedName>
        <fullName evidence="6">Helix-turn-helix domain-containing protein</fullName>
    </submittedName>
</protein>
<evidence type="ECO:0000313" key="6">
    <source>
        <dbReference type="EMBL" id="MDV6265180.1"/>
    </source>
</evidence>
<dbReference type="InterPro" id="IPR029016">
    <property type="entry name" value="GAF-like_dom_sf"/>
</dbReference>
<feature type="domain" description="HTH iclR-type" evidence="4">
    <location>
        <begin position="5"/>
        <end position="68"/>
    </location>
</feature>
<dbReference type="InterPro" id="IPR014757">
    <property type="entry name" value="Tscrpt_reg_IclR_C"/>
</dbReference>
<dbReference type="Gene3D" id="3.30.450.40">
    <property type="match status" value="2"/>
</dbReference>
<evidence type="ECO:0000313" key="7">
    <source>
        <dbReference type="Proteomes" id="UP001185927"/>
    </source>
</evidence>
<dbReference type="InterPro" id="IPR036388">
    <property type="entry name" value="WH-like_DNA-bd_sf"/>
</dbReference>
<dbReference type="InterPro" id="IPR005471">
    <property type="entry name" value="Tscrpt_reg_IclR_N"/>
</dbReference>